<dbReference type="EMBL" id="CAQQ02169524">
    <property type="status" value="NOT_ANNOTATED_CDS"/>
    <property type="molecule type" value="Genomic_DNA"/>
</dbReference>
<proteinExistence type="predicted"/>
<dbReference type="HOGENOM" id="CLU_1205980_0_0_1"/>
<evidence type="ECO:0000313" key="3">
    <source>
        <dbReference type="Proteomes" id="UP000015102"/>
    </source>
</evidence>
<evidence type="ECO:0000313" key="2">
    <source>
        <dbReference type="EnsemblMetazoa" id="MESCA000520-PA"/>
    </source>
</evidence>
<dbReference type="Pfam" id="PF03102">
    <property type="entry name" value="NeuB"/>
    <property type="match status" value="1"/>
</dbReference>
<evidence type="ECO:0000259" key="1">
    <source>
        <dbReference type="Pfam" id="PF03102"/>
    </source>
</evidence>
<dbReference type="AlphaFoldDB" id="T1GB94"/>
<dbReference type="SUPFAM" id="SSF51569">
    <property type="entry name" value="Aldolase"/>
    <property type="match status" value="1"/>
</dbReference>
<dbReference type="EnsemblMetazoa" id="MESCA000520-RA">
    <property type="protein sequence ID" value="MESCA000520-PA"/>
    <property type="gene ID" value="MESCA000520"/>
</dbReference>
<dbReference type="EMBL" id="CAQQ02169525">
    <property type="status" value="NOT_ANNOTATED_CDS"/>
    <property type="molecule type" value="Genomic_DNA"/>
</dbReference>
<dbReference type="OMA" id="HEVGINI"/>
<dbReference type="EMBL" id="CAQQ02169526">
    <property type="status" value="NOT_ANNOTATED_CDS"/>
    <property type="molecule type" value="Genomic_DNA"/>
</dbReference>
<keyword evidence="3" id="KW-1185">Reference proteome</keyword>
<dbReference type="GO" id="GO:0047444">
    <property type="term" value="F:N-acylneuraminate-9-phosphate synthase activity"/>
    <property type="evidence" value="ECO:0007669"/>
    <property type="project" value="TreeGrafter"/>
</dbReference>
<organism evidence="2 3">
    <name type="scientific">Megaselia scalaris</name>
    <name type="common">Humpbacked fly</name>
    <name type="synonym">Phora scalaris</name>
    <dbReference type="NCBI Taxonomy" id="36166"/>
    <lineage>
        <taxon>Eukaryota</taxon>
        <taxon>Metazoa</taxon>
        <taxon>Ecdysozoa</taxon>
        <taxon>Arthropoda</taxon>
        <taxon>Hexapoda</taxon>
        <taxon>Insecta</taxon>
        <taxon>Pterygota</taxon>
        <taxon>Neoptera</taxon>
        <taxon>Endopterygota</taxon>
        <taxon>Diptera</taxon>
        <taxon>Brachycera</taxon>
        <taxon>Muscomorpha</taxon>
        <taxon>Platypezoidea</taxon>
        <taxon>Phoridae</taxon>
        <taxon>Megaseliini</taxon>
        <taxon>Megaselia</taxon>
    </lineage>
</organism>
<sequence length="230" mass="25919">MIAEAKRVGCDCVKFQKSDLTFKFTKFALERPYKSENSWGSSYGEHKTFLEFSIEQYKFLQSYAHSIGILFTASAMDIKSLEVLESLDVPFIKIGSGDANNFPLLKKAANLEVPLIISTGMQSLDTIKEIVKIMTDAKKRNYALMHCVSSYPTKPEDCNLKTITLLQDMFPSVPIGYSGHEVGINITRPPGPWTVHRRSMDQFGDLGKATEISSEKERNYQTLSVKEKNI</sequence>
<dbReference type="InterPro" id="IPR051690">
    <property type="entry name" value="PseI-like"/>
</dbReference>
<accession>T1GB94</accession>
<dbReference type="Proteomes" id="UP000015102">
    <property type="component" value="Unassembled WGS sequence"/>
</dbReference>
<dbReference type="GO" id="GO:0016051">
    <property type="term" value="P:carbohydrate biosynthetic process"/>
    <property type="evidence" value="ECO:0007669"/>
    <property type="project" value="InterPro"/>
</dbReference>
<dbReference type="Gene3D" id="3.20.20.70">
    <property type="entry name" value="Aldolase class I"/>
    <property type="match status" value="1"/>
</dbReference>
<dbReference type="EMBL" id="CAQQ02169523">
    <property type="status" value="NOT_ANNOTATED_CDS"/>
    <property type="molecule type" value="Genomic_DNA"/>
</dbReference>
<reference evidence="2" key="2">
    <citation type="submission" date="2015-06" db="UniProtKB">
        <authorList>
            <consortium name="EnsemblMetazoa"/>
        </authorList>
    </citation>
    <scope>IDENTIFICATION</scope>
</reference>
<dbReference type="PANTHER" id="PTHR42966">
    <property type="entry name" value="N-ACETYLNEURAMINATE SYNTHASE"/>
    <property type="match status" value="1"/>
</dbReference>
<dbReference type="InterPro" id="IPR013785">
    <property type="entry name" value="Aldolase_TIM"/>
</dbReference>
<dbReference type="STRING" id="36166.T1GB94"/>
<dbReference type="PANTHER" id="PTHR42966:SF1">
    <property type="entry name" value="SIALIC ACID SYNTHASE"/>
    <property type="match status" value="1"/>
</dbReference>
<name>T1GB94_MEGSC</name>
<protein>
    <recommendedName>
        <fullName evidence="1">PseI/NeuA/B-like domain-containing protein</fullName>
    </recommendedName>
</protein>
<dbReference type="InterPro" id="IPR013132">
    <property type="entry name" value="PseI/NeuA/B-like_N"/>
</dbReference>
<reference evidence="3" key="1">
    <citation type="submission" date="2013-02" db="EMBL/GenBank/DDBJ databases">
        <authorList>
            <person name="Hughes D."/>
        </authorList>
    </citation>
    <scope>NUCLEOTIDE SEQUENCE</scope>
    <source>
        <strain>Durham</strain>
        <strain evidence="3">NC isolate 2 -- Noor lab</strain>
    </source>
</reference>
<feature type="domain" description="PseI/NeuA/B-like" evidence="1">
    <location>
        <begin position="1"/>
        <end position="187"/>
    </location>
</feature>